<name>A0ABT9GZ81_9GAMM</name>
<keyword evidence="3" id="KW-0645">Protease</keyword>
<dbReference type="InterPro" id="IPR019127">
    <property type="entry name" value="Exosortase"/>
</dbReference>
<dbReference type="NCBIfam" id="TIGR04178">
    <property type="entry name" value="exo_archaeo"/>
    <property type="match status" value="1"/>
</dbReference>
<keyword evidence="10" id="KW-1185">Reference proteome</keyword>
<dbReference type="Proteomes" id="UP001231616">
    <property type="component" value="Unassembled WGS sequence"/>
</dbReference>
<organism evidence="9 10">
    <name type="scientific">Alkalimonas collagenimarina</name>
    <dbReference type="NCBI Taxonomy" id="400390"/>
    <lineage>
        <taxon>Bacteria</taxon>
        <taxon>Pseudomonadati</taxon>
        <taxon>Pseudomonadota</taxon>
        <taxon>Gammaproteobacteria</taxon>
        <taxon>Alkalimonas</taxon>
    </lineage>
</organism>
<keyword evidence="6 8" id="KW-1133">Transmembrane helix</keyword>
<dbReference type="InterPro" id="IPR013426">
    <property type="entry name" value="EpsH-like"/>
</dbReference>
<evidence type="ECO:0000313" key="10">
    <source>
        <dbReference type="Proteomes" id="UP001231616"/>
    </source>
</evidence>
<feature type="transmembrane region" description="Helical" evidence="8">
    <location>
        <begin position="100"/>
        <end position="118"/>
    </location>
</feature>
<evidence type="ECO:0000256" key="3">
    <source>
        <dbReference type="ARBA" id="ARBA00022670"/>
    </source>
</evidence>
<sequence length="492" mass="56220">MAHKDPALPLRQSVFILLPIALIFALFFLANPSIISDLRSYSFDDGTYSHAYLIPFVILYLYWNAAKQHELIPRWNTLFFILFLGSLLCFLLLQLAQQNILSRLLLPLVVIFALLSLFRVSTSVIVPASLLWFITPIWMAINGLLQKISVVAVTEIMKWTNVPTFVEGNFVYIPAGTFEIADGCSGLRYFIVSLALSVIFSFLNLKRVRSIVLFFTVAIIGSMITNWIRIALLILIGDYTDMQSSLMDDHNTFGWYLYVPFIALLFYFGSFLDRDTSQNSEAASENSDTAPEKAASQVTVSALKWPHYLLVLLPLAVFSTLTTNIISQTTPRYPIHAIVVESKPQSADFTGISPRIFQSDQYVHQQRMVGQHRVFAQHYHFSGTDDSRRSNYYLNQVVPDGWRTQRQRNEHDGAWLWVQSASGQPGLIYYWHQVGPHRVVSGMNIRLKRLQQALLLNQQTELYWYFIYCDTADCEPEQKAVLQLVSSPEMAR</sequence>
<keyword evidence="7 8" id="KW-0472">Membrane</keyword>
<feature type="transmembrane region" description="Helical" evidence="8">
    <location>
        <begin position="47"/>
        <end position="63"/>
    </location>
</feature>
<comment type="subcellular location">
    <subcellularLocation>
        <location evidence="1">Cell membrane</location>
        <topology evidence="1">Multi-pass membrane protein</topology>
    </subcellularLocation>
</comment>
<evidence type="ECO:0000256" key="8">
    <source>
        <dbReference type="SAM" id="Phobius"/>
    </source>
</evidence>
<comment type="caution">
    <text evidence="9">The sequence shown here is derived from an EMBL/GenBank/DDBJ whole genome shotgun (WGS) entry which is preliminary data.</text>
</comment>
<reference evidence="9 10" key="1">
    <citation type="submission" date="2023-08" db="EMBL/GenBank/DDBJ databases">
        <authorList>
            <person name="Joshi A."/>
            <person name="Thite S."/>
        </authorList>
    </citation>
    <scope>NUCLEOTIDE SEQUENCE [LARGE SCALE GENOMIC DNA]</scope>
    <source>
        <strain evidence="9 10">AC40</strain>
    </source>
</reference>
<dbReference type="Pfam" id="PF09721">
    <property type="entry name" value="Exosortase_EpsH"/>
    <property type="match status" value="1"/>
</dbReference>
<keyword evidence="2" id="KW-1003">Cell membrane</keyword>
<evidence type="ECO:0000256" key="1">
    <source>
        <dbReference type="ARBA" id="ARBA00004651"/>
    </source>
</evidence>
<evidence type="ECO:0000256" key="4">
    <source>
        <dbReference type="ARBA" id="ARBA00022692"/>
    </source>
</evidence>
<evidence type="ECO:0000256" key="6">
    <source>
        <dbReference type="ARBA" id="ARBA00022989"/>
    </source>
</evidence>
<feature type="transmembrane region" description="Helical" evidence="8">
    <location>
        <begin position="12"/>
        <end position="35"/>
    </location>
</feature>
<feature type="transmembrane region" description="Helical" evidence="8">
    <location>
        <begin position="255"/>
        <end position="272"/>
    </location>
</feature>
<dbReference type="RefSeq" id="WP_305893617.1">
    <property type="nucleotide sequence ID" value="NZ_JAUZVZ010000011.1"/>
</dbReference>
<dbReference type="GO" id="GO:0016787">
    <property type="term" value="F:hydrolase activity"/>
    <property type="evidence" value="ECO:0007669"/>
    <property type="project" value="UniProtKB-KW"/>
</dbReference>
<dbReference type="EC" id="3.4.22.-" evidence="9"/>
<accession>A0ABT9GZ81</accession>
<dbReference type="InterPro" id="IPR026392">
    <property type="entry name" value="Exo/Archaeosortase_dom"/>
</dbReference>
<proteinExistence type="predicted"/>
<evidence type="ECO:0000256" key="5">
    <source>
        <dbReference type="ARBA" id="ARBA00022801"/>
    </source>
</evidence>
<keyword evidence="5 9" id="KW-0378">Hydrolase</keyword>
<feature type="transmembrane region" description="Helical" evidence="8">
    <location>
        <begin position="187"/>
        <end position="205"/>
    </location>
</feature>
<dbReference type="EMBL" id="JAUZVZ010000011">
    <property type="protein sequence ID" value="MDP4536351.1"/>
    <property type="molecule type" value="Genomic_DNA"/>
</dbReference>
<keyword evidence="4 8" id="KW-0812">Transmembrane</keyword>
<evidence type="ECO:0000313" key="9">
    <source>
        <dbReference type="EMBL" id="MDP4536351.1"/>
    </source>
</evidence>
<evidence type="ECO:0000256" key="2">
    <source>
        <dbReference type="ARBA" id="ARBA00022475"/>
    </source>
</evidence>
<dbReference type="NCBIfam" id="TIGR02602">
    <property type="entry name" value="8TM_EpsH"/>
    <property type="match status" value="1"/>
</dbReference>
<feature type="transmembrane region" description="Helical" evidence="8">
    <location>
        <begin position="75"/>
        <end position="94"/>
    </location>
</feature>
<feature type="transmembrane region" description="Helical" evidence="8">
    <location>
        <begin position="125"/>
        <end position="145"/>
    </location>
</feature>
<evidence type="ECO:0000256" key="7">
    <source>
        <dbReference type="ARBA" id="ARBA00023136"/>
    </source>
</evidence>
<gene>
    <name evidence="9" type="primary">xrt</name>
    <name evidence="9" type="ORF">Q3O60_09130</name>
</gene>
<feature type="transmembrane region" description="Helical" evidence="8">
    <location>
        <begin position="212"/>
        <end position="235"/>
    </location>
</feature>
<feature type="transmembrane region" description="Helical" evidence="8">
    <location>
        <begin position="308"/>
        <end position="326"/>
    </location>
</feature>
<protein>
    <submittedName>
        <fullName evidence="9">Exosortase</fullName>
        <ecNumber evidence="9">3.4.22.-</ecNumber>
    </submittedName>
</protein>